<gene>
    <name evidence="3" type="ORF">EH32_14115</name>
</gene>
<organism evidence="3 4">
    <name type="scientific">Erythrobacter litoralis</name>
    <dbReference type="NCBI Taxonomy" id="39960"/>
    <lineage>
        <taxon>Bacteria</taxon>
        <taxon>Pseudomonadati</taxon>
        <taxon>Pseudomonadota</taxon>
        <taxon>Alphaproteobacteria</taxon>
        <taxon>Sphingomonadales</taxon>
        <taxon>Erythrobacteraceae</taxon>
        <taxon>Erythrobacter/Porphyrobacter group</taxon>
        <taxon>Erythrobacter</taxon>
    </lineage>
</organism>
<dbReference type="SUPFAM" id="SSF51735">
    <property type="entry name" value="NAD(P)-binding Rossmann-fold domains"/>
    <property type="match status" value="1"/>
</dbReference>
<protein>
    <submittedName>
        <fullName evidence="3">Oxidoreductase</fullName>
    </submittedName>
</protein>
<reference evidence="3 4" key="1">
    <citation type="submission" date="2014-04" db="EMBL/GenBank/DDBJ databases">
        <title>A comprehensive comparison of genomes of Erythrobacter spp. Strains.</title>
        <authorList>
            <person name="Zheng Q."/>
        </authorList>
    </citation>
    <scope>NUCLEOTIDE SEQUENCE [LARGE SCALE GENOMIC DNA]</scope>
    <source>
        <strain evidence="3 4">DSM 8509</strain>
    </source>
</reference>
<evidence type="ECO:0000313" key="3">
    <source>
        <dbReference type="EMBL" id="KEO92923.1"/>
    </source>
</evidence>
<dbReference type="RefSeq" id="WP_034904512.1">
    <property type="nucleotide sequence ID" value="NZ_CP017057.1"/>
</dbReference>
<dbReference type="PRINTS" id="PR00081">
    <property type="entry name" value="GDHRDH"/>
</dbReference>
<accession>A0A074MM37</accession>
<dbReference type="PANTHER" id="PTHR44196">
    <property type="entry name" value="DEHYDROGENASE/REDUCTASE SDR FAMILY MEMBER 7B"/>
    <property type="match status" value="1"/>
</dbReference>
<dbReference type="PATRIC" id="fig|39960.10.peg.838"/>
<dbReference type="CDD" id="cd05233">
    <property type="entry name" value="SDR_c"/>
    <property type="match status" value="1"/>
</dbReference>
<comment type="caution">
    <text evidence="3">The sequence shown here is derived from an EMBL/GenBank/DDBJ whole genome shotgun (WGS) entry which is preliminary data.</text>
</comment>
<dbReference type="PROSITE" id="PS00061">
    <property type="entry name" value="ADH_SHORT"/>
    <property type="match status" value="1"/>
</dbReference>
<dbReference type="KEGG" id="elq:Ga0102493_111754"/>
<dbReference type="InterPro" id="IPR020904">
    <property type="entry name" value="Sc_DH/Rdtase_CS"/>
</dbReference>
<dbReference type="GO" id="GO:0016020">
    <property type="term" value="C:membrane"/>
    <property type="evidence" value="ECO:0007669"/>
    <property type="project" value="TreeGrafter"/>
</dbReference>
<evidence type="ECO:0000313" key="4">
    <source>
        <dbReference type="Proteomes" id="UP000027866"/>
    </source>
</evidence>
<proteinExistence type="inferred from homology"/>
<dbReference type="Proteomes" id="UP000027866">
    <property type="component" value="Unassembled WGS sequence"/>
</dbReference>
<evidence type="ECO:0000256" key="2">
    <source>
        <dbReference type="ARBA" id="ARBA00023002"/>
    </source>
</evidence>
<dbReference type="AlphaFoldDB" id="A0A074MM37"/>
<dbReference type="EMBL" id="JMIX01000008">
    <property type="protein sequence ID" value="KEO92923.1"/>
    <property type="molecule type" value="Genomic_DNA"/>
</dbReference>
<dbReference type="PANTHER" id="PTHR44196:SF2">
    <property type="entry name" value="SHORT-CHAIN DEHYDROGENASE-RELATED"/>
    <property type="match status" value="1"/>
</dbReference>
<dbReference type="GO" id="GO:0016491">
    <property type="term" value="F:oxidoreductase activity"/>
    <property type="evidence" value="ECO:0007669"/>
    <property type="project" value="UniProtKB-KW"/>
</dbReference>
<name>A0A074MM37_9SPHN</name>
<keyword evidence="4" id="KW-1185">Reference proteome</keyword>
<comment type="similarity">
    <text evidence="1">Belongs to the short-chain dehydrogenases/reductases (SDR) family.</text>
</comment>
<keyword evidence="2" id="KW-0560">Oxidoreductase</keyword>
<dbReference type="InterPro" id="IPR002347">
    <property type="entry name" value="SDR_fam"/>
</dbReference>
<dbReference type="InterPro" id="IPR036291">
    <property type="entry name" value="NAD(P)-bd_dom_sf"/>
</dbReference>
<sequence>MSKNPVDKLSGFAVVTGASTGIGFELARLAARDGCSLLLVADEPMDRAEAAARDAGAARVETLEADLGTEAGVDALAAAIGTRAVDVLFANAGEGQGGAFLDQDWDSVASTIDTNIKGTVSLLHRTGREMRARGSGRILVTGSIAGEIPGPLNLTYNATKAFIDDFCVGLAEELKDTGVVISCLLPGATDTHFFERADMEDTRLAESAGSSLAGVDPAQVARHGYEALLKGETQKVSGLMNKLQHVFAGVLPDEMLAKMHRHLAVSST</sequence>
<dbReference type="OrthoDB" id="9808814at2"/>
<dbReference type="Gene3D" id="3.40.50.720">
    <property type="entry name" value="NAD(P)-binding Rossmann-like Domain"/>
    <property type="match status" value="1"/>
</dbReference>
<evidence type="ECO:0000256" key="1">
    <source>
        <dbReference type="ARBA" id="ARBA00006484"/>
    </source>
</evidence>
<dbReference type="Pfam" id="PF00106">
    <property type="entry name" value="adh_short"/>
    <property type="match status" value="1"/>
</dbReference>